<gene>
    <name evidence="3" type="ORF">ACFQ2N_02785</name>
</gene>
<evidence type="ECO:0000256" key="2">
    <source>
        <dbReference type="SAM" id="SignalP"/>
    </source>
</evidence>
<accession>A0ABW3LUS3</accession>
<dbReference type="PANTHER" id="PTHR10443:SF12">
    <property type="entry name" value="DIPEPTIDASE"/>
    <property type="match status" value="1"/>
</dbReference>
<evidence type="ECO:0000256" key="1">
    <source>
        <dbReference type="SAM" id="MobiDB-lite"/>
    </source>
</evidence>
<dbReference type="InterPro" id="IPR032466">
    <property type="entry name" value="Metal_Hydrolase"/>
</dbReference>
<sequence length="403" mass="43502">MPHRLSVCLAVLLATGNLFAAEARTDPRQLAREALIVDTHIDAPGELMDGWRDLGALTPDREFDYPRAREGGLDVAFMSIYTSPGQDRAGTAREIAHKQIDAVEAMVGRHPDRFALLASPGDVGRLREGGRVLLALGMENGAPVGDDLAELERFHARGVRYITLAHSESNRISDSSYGRQRQWQGLSPFGRQVVAEMNRLGIMVDVSHLSDDAVRQAVALSRVPVIASHSGFRHFTPGFERNLSDELAKAIAARGGVVQVTFGSAFVNPQMAADTQAYFVAAAALEQRNAAARAAGRPEEDKAAFEDEWERTHPPRPTAIDAVADQIDYGVKLLGIDHVGLGSDFDGVSGNLPEGLRNVADYPNLVAALQARGYSDEDLGKILGGNLLRVWSAVEAGSARPRD</sequence>
<dbReference type="Gene3D" id="3.20.20.140">
    <property type="entry name" value="Metal-dependent hydrolases"/>
    <property type="match status" value="1"/>
</dbReference>
<keyword evidence="2" id="KW-0732">Signal</keyword>
<feature type="region of interest" description="Disordered" evidence="1">
    <location>
        <begin position="292"/>
        <end position="316"/>
    </location>
</feature>
<dbReference type="SUPFAM" id="SSF51556">
    <property type="entry name" value="Metallo-dependent hydrolases"/>
    <property type="match status" value="1"/>
</dbReference>
<feature type="signal peptide" evidence="2">
    <location>
        <begin position="1"/>
        <end position="20"/>
    </location>
</feature>
<reference evidence="4" key="1">
    <citation type="journal article" date="2019" name="Int. J. Syst. Evol. Microbiol.">
        <title>The Global Catalogue of Microorganisms (GCM) 10K type strain sequencing project: providing services to taxonomists for standard genome sequencing and annotation.</title>
        <authorList>
            <consortium name="The Broad Institute Genomics Platform"/>
            <consortium name="The Broad Institute Genome Sequencing Center for Infectious Disease"/>
            <person name="Wu L."/>
            <person name="Ma J."/>
        </authorList>
    </citation>
    <scope>NUCLEOTIDE SEQUENCE [LARGE SCALE GENOMIC DNA]</scope>
    <source>
        <strain evidence="4">CCUG 55854</strain>
    </source>
</reference>
<protein>
    <submittedName>
        <fullName evidence="3">Dipeptidase</fullName>
    </submittedName>
</protein>
<dbReference type="RefSeq" id="WP_162377526.1">
    <property type="nucleotide sequence ID" value="NZ_JBHTKN010000001.1"/>
</dbReference>
<dbReference type="Proteomes" id="UP001597033">
    <property type="component" value="Unassembled WGS sequence"/>
</dbReference>
<dbReference type="Pfam" id="PF01244">
    <property type="entry name" value="Peptidase_M19"/>
    <property type="match status" value="1"/>
</dbReference>
<dbReference type="PROSITE" id="PS51365">
    <property type="entry name" value="RENAL_DIPEPTIDASE_2"/>
    <property type="match status" value="1"/>
</dbReference>
<dbReference type="EMBL" id="JBHTKN010000001">
    <property type="protein sequence ID" value="MFD1041276.1"/>
    <property type="molecule type" value="Genomic_DNA"/>
</dbReference>
<feature type="compositionally biased region" description="Basic and acidic residues" evidence="1">
    <location>
        <begin position="296"/>
        <end position="313"/>
    </location>
</feature>
<name>A0ABW3LUS3_9GAMM</name>
<evidence type="ECO:0000313" key="4">
    <source>
        <dbReference type="Proteomes" id="UP001597033"/>
    </source>
</evidence>
<keyword evidence="4" id="KW-1185">Reference proteome</keyword>
<dbReference type="PANTHER" id="PTHR10443">
    <property type="entry name" value="MICROSOMAL DIPEPTIDASE"/>
    <property type="match status" value="1"/>
</dbReference>
<organism evidence="3 4">
    <name type="scientific">Pseudoxanthomonas kaohsiungensis</name>
    <dbReference type="NCBI Taxonomy" id="283923"/>
    <lineage>
        <taxon>Bacteria</taxon>
        <taxon>Pseudomonadati</taxon>
        <taxon>Pseudomonadota</taxon>
        <taxon>Gammaproteobacteria</taxon>
        <taxon>Lysobacterales</taxon>
        <taxon>Lysobacteraceae</taxon>
        <taxon>Pseudoxanthomonas</taxon>
    </lineage>
</organism>
<dbReference type="CDD" id="cd01301">
    <property type="entry name" value="rDP_like"/>
    <property type="match status" value="1"/>
</dbReference>
<proteinExistence type="predicted"/>
<evidence type="ECO:0000313" key="3">
    <source>
        <dbReference type="EMBL" id="MFD1041276.1"/>
    </source>
</evidence>
<dbReference type="InterPro" id="IPR008257">
    <property type="entry name" value="Pept_M19"/>
</dbReference>
<comment type="caution">
    <text evidence="3">The sequence shown here is derived from an EMBL/GenBank/DDBJ whole genome shotgun (WGS) entry which is preliminary data.</text>
</comment>
<feature type="chain" id="PRO_5046400653" evidence="2">
    <location>
        <begin position="21"/>
        <end position="403"/>
    </location>
</feature>